<reference evidence="2" key="1">
    <citation type="submission" date="2022-07" db="EMBL/GenBank/DDBJ databases">
        <title>Phylogenomic reconstructions and comparative analyses of Kickxellomycotina fungi.</title>
        <authorList>
            <person name="Reynolds N.K."/>
            <person name="Stajich J.E."/>
            <person name="Barry K."/>
            <person name="Grigoriev I.V."/>
            <person name="Crous P."/>
            <person name="Smith M.E."/>
        </authorList>
    </citation>
    <scope>NUCLEOTIDE SEQUENCE</scope>
    <source>
        <strain evidence="2">NBRC 105413</strain>
    </source>
</reference>
<dbReference type="Proteomes" id="UP001145021">
    <property type="component" value="Unassembled WGS sequence"/>
</dbReference>
<dbReference type="AlphaFoldDB" id="A0A9W7XIY8"/>
<protein>
    <submittedName>
        <fullName evidence="2">Uncharacterized protein</fullName>
    </submittedName>
</protein>
<proteinExistence type="predicted"/>
<feature type="region of interest" description="Disordered" evidence="1">
    <location>
        <begin position="1"/>
        <end position="24"/>
    </location>
</feature>
<dbReference type="EMBL" id="JANBOH010000165">
    <property type="protein sequence ID" value="KAJ1644437.1"/>
    <property type="molecule type" value="Genomic_DNA"/>
</dbReference>
<evidence type="ECO:0000313" key="2">
    <source>
        <dbReference type="EMBL" id="KAJ1644437.1"/>
    </source>
</evidence>
<organism evidence="2 3">
    <name type="scientific">Coemansia asiatica</name>
    <dbReference type="NCBI Taxonomy" id="1052880"/>
    <lineage>
        <taxon>Eukaryota</taxon>
        <taxon>Fungi</taxon>
        <taxon>Fungi incertae sedis</taxon>
        <taxon>Zoopagomycota</taxon>
        <taxon>Kickxellomycotina</taxon>
        <taxon>Kickxellomycetes</taxon>
        <taxon>Kickxellales</taxon>
        <taxon>Kickxellaceae</taxon>
        <taxon>Coemansia</taxon>
    </lineage>
</organism>
<evidence type="ECO:0000313" key="3">
    <source>
        <dbReference type="Proteomes" id="UP001145021"/>
    </source>
</evidence>
<name>A0A9W7XIY8_9FUNG</name>
<comment type="caution">
    <text evidence="2">The sequence shown here is derived from an EMBL/GenBank/DDBJ whole genome shotgun (WGS) entry which is preliminary data.</text>
</comment>
<sequence length="54" mass="6083">MTSSPTDSSYSTSSDHDRYNERYHGTIQTPVYGVVNMPLPPISIMFERMDPDGT</sequence>
<feature type="compositionally biased region" description="Low complexity" evidence="1">
    <location>
        <begin position="1"/>
        <end position="13"/>
    </location>
</feature>
<evidence type="ECO:0000256" key="1">
    <source>
        <dbReference type="SAM" id="MobiDB-lite"/>
    </source>
</evidence>
<feature type="compositionally biased region" description="Basic and acidic residues" evidence="1">
    <location>
        <begin position="14"/>
        <end position="24"/>
    </location>
</feature>
<gene>
    <name evidence="2" type="ORF">LPJ64_003878</name>
</gene>
<keyword evidence="3" id="KW-1185">Reference proteome</keyword>
<accession>A0A9W7XIY8</accession>